<feature type="compositionally biased region" description="Basic residues" evidence="1">
    <location>
        <begin position="310"/>
        <end position="330"/>
    </location>
</feature>
<evidence type="ECO:0000313" key="10">
    <source>
        <dbReference type="EMBL" id="KAE9305297.1"/>
    </source>
</evidence>
<dbReference type="Proteomes" id="UP000488956">
    <property type="component" value="Unassembled WGS sequence"/>
</dbReference>
<evidence type="ECO:0000313" key="8">
    <source>
        <dbReference type="EMBL" id="KAE9223579.1"/>
    </source>
</evidence>
<evidence type="ECO:0000256" key="1">
    <source>
        <dbReference type="SAM" id="MobiDB-lite"/>
    </source>
</evidence>
<reference evidence="16 17" key="1">
    <citation type="submission" date="2018-09" db="EMBL/GenBank/DDBJ databases">
        <title>Genomic investigation of the strawberry pathogen Phytophthora fragariae indicates pathogenicity is determined by transcriptional variation in three key races.</title>
        <authorList>
            <person name="Adams T.M."/>
            <person name="Armitage A.D."/>
            <person name="Sobczyk M.K."/>
            <person name="Bates H.J."/>
            <person name="Dunwell J.M."/>
            <person name="Nellist C.F."/>
            <person name="Harrison R.J."/>
        </authorList>
    </citation>
    <scope>NUCLEOTIDE SEQUENCE [LARGE SCALE GENOMIC DNA]</scope>
    <source>
        <strain evidence="10 13">A4</strain>
        <strain evidence="9 14">BC-1</strain>
        <strain evidence="8 17">BC-23</strain>
        <strain evidence="7 12">NOV-27</strain>
        <strain evidence="6 15">NOV-5</strain>
        <strain evidence="3 11">NOV-9</strain>
        <strain evidence="5 18">ONT-3</strain>
        <strain evidence="4 16">SCRP245</strain>
    </source>
</reference>
<dbReference type="InterPro" id="IPR046341">
    <property type="entry name" value="SET_dom_sf"/>
</dbReference>
<dbReference type="Proteomes" id="UP000433483">
    <property type="component" value="Unassembled WGS sequence"/>
</dbReference>
<feature type="domain" description="SET" evidence="2">
    <location>
        <begin position="21"/>
        <end position="250"/>
    </location>
</feature>
<sequence>MPTKSPLLDWVSSHGASSHGANVTVAKDLIDPVSSDAAFGDDDRSIVAQCELQPDTELVTLQTGAFLNGSYWLEHCDAEAKPKLQEQIGSLQPSDAVKTTLALLAELARGEKSEFYGYIQQLPTCISLPFSWETKSREMLKNTTAHPILDDKLVLKMYADYAAPLMKEFSTIWPTDVSTLEKFQWAYSMVSSRAFKVTDDQEPTLLPVIDMANHAAENPAAHIVKTETGSFQLMTLRKVEKDEPVTISYGDLSNAQLLCHYGFVLPTSVPSDSILITSSELTNAFKACSLNSEDEEDEDDNDADDVPHVGKGKGKGKAKAKANPAKHRKLAHSEDDDSLFFLLHGDAEREFGLGDALLSFVMASQLPAEQLYDVLAVVLQEKDKRYSDVLSASSDNVSSEMNAIQQLSQHERQVCRRILLGLMSLEEGSDSSDDEE</sequence>
<dbReference type="Gene3D" id="3.90.1410.10">
    <property type="entry name" value="set domain protein methyltransferase, domain 1"/>
    <property type="match status" value="1"/>
</dbReference>
<evidence type="ECO:0000313" key="14">
    <source>
        <dbReference type="Proteomes" id="UP000440367"/>
    </source>
</evidence>
<dbReference type="EMBL" id="QXGA01000052">
    <property type="protein sequence ID" value="KAE9153958.1"/>
    <property type="molecule type" value="Genomic_DNA"/>
</dbReference>
<gene>
    <name evidence="10" type="ORF">PF001_g12648</name>
    <name evidence="9" type="ORF">PF002_g14262</name>
    <name evidence="8" type="ORF">PF004_g12477</name>
    <name evidence="7" type="ORF">PF005_g12850</name>
    <name evidence="6" type="ORF">PF006_g1946</name>
    <name evidence="3" type="ORF">PF009_g14016</name>
    <name evidence="5" type="ORF">PF010_g12341</name>
    <name evidence="4" type="ORF">PF011_g11866</name>
</gene>
<dbReference type="GO" id="GO:0016279">
    <property type="term" value="F:protein-lysine N-methyltransferase activity"/>
    <property type="evidence" value="ECO:0007669"/>
    <property type="project" value="TreeGrafter"/>
</dbReference>
<evidence type="ECO:0000313" key="18">
    <source>
        <dbReference type="Proteomes" id="UP000488956"/>
    </source>
</evidence>
<dbReference type="AlphaFoldDB" id="A0A6A3KFJ7"/>
<dbReference type="Proteomes" id="UP000476176">
    <property type="component" value="Unassembled WGS sequence"/>
</dbReference>
<dbReference type="EMBL" id="QXGD01000754">
    <property type="protein sequence ID" value="KAE9225905.1"/>
    <property type="molecule type" value="Genomic_DNA"/>
</dbReference>
<evidence type="ECO:0000313" key="11">
    <source>
        <dbReference type="Proteomes" id="UP000429523"/>
    </source>
</evidence>
<dbReference type="EMBL" id="QXGC01000714">
    <property type="protein sequence ID" value="KAE9223579.1"/>
    <property type="molecule type" value="Genomic_DNA"/>
</dbReference>
<name>A0A6A3KFJ7_9STRA</name>
<dbReference type="Proteomes" id="UP000437068">
    <property type="component" value="Unassembled WGS sequence"/>
</dbReference>
<dbReference type="Proteomes" id="UP000429523">
    <property type="component" value="Unassembled WGS sequence"/>
</dbReference>
<evidence type="ECO:0000313" key="16">
    <source>
        <dbReference type="Proteomes" id="UP000460718"/>
    </source>
</evidence>
<evidence type="ECO:0000313" key="7">
    <source>
        <dbReference type="EMBL" id="KAE9206853.1"/>
    </source>
</evidence>
<keyword evidence="12" id="KW-1185">Reference proteome</keyword>
<organism evidence="4 16">
    <name type="scientific">Phytophthora fragariae</name>
    <dbReference type="NCBI Taxonomy" id="53985"/>
    <lineage>
        <taxon>Eukaryota</taxon>
        <taxon>Sar</taxon>
        <taxon>Stramenopiles</taxon>
        <taxon>Oomycota</taxon>
        <taxon>Peronosporomycetes</taxon>
        <taxon>Peronosporales</taxon>
        <taxon>Peronosporaceae</taxon>
        <taxon>Phytophthora</taxon>
    </lineage>
</organism>
<dbReference type="EMBL" id="QXGF01000753">
    <property type="protein sequence ID" value="KAE8936047.1"/>
    <property type="molecule type" value="Genomic_DNA"/>
</dbReference>
<dbReference type="InterPro" id="IPR001214">
    <property type="entry name" value="SET_dom"/>
</dbReference>
<dbReference type="Proteomes" id="UP000440367">
    <property type="component" value="Unassembled WGS sequence"/>
</dbReference>
<dbReference type="EMBL" id="QXFX01000685">
    <property type="protein sequence ID" value="KAE9107221.1"/>
    <property type="molecule type" value="Genomic_DNA"/>
</dbReference>
<dbReference type="SUPFAM" id="SSF82199">
    <property type="entry name" value="SET domain"/>
    <property type="match status" value="1"/>
</dbReference>
<evidence type="ECO:0000313" key="9">
    <source>
        <dbReference type="EMBL" id="KAE9225905.1"/>
    </source>
</evidence>
<evidence type="ECO:0000313" key="13">
    <source>
        <dbReference type="Proteomes" id="UP000437068"/>
    </source>
</evidence>
<evidence type="ECO:0000313" key="4">
    <source>
        <dbReference type="EMBL" id="KAE9005819.1"/>
    </source>
</evidence>
<evidence type="ECO:0000313" key="6">
    <source>
        <dbReference type="EMBL" id="KAE9153958.1"/>
    </source>
</evidence>
<dbReference type="EMBL" id="QXGB01000693">
    <property type="protein sequence ID" value="KAE9206853.1"/>
    <property type="molecule type" value="Genomic_DNA"/>
</dbReference>
<dbReference type="EMBL" id="QXFW01000670">
    <property type="protein sequence ID" value="KAE9005819.1"/>
    <property type="molecule type" value="Genomic_DNA"/>
</dbReference>
<comment type="caution">
    <text evidence="4">The sequence shown here is derived from an EMBL/GenBank/DDBJ whole genome shotgun (WGS) entry which is preliminary data.</text>
</comment>
<feature type="compositionally biased region" description="Acidic residues" evidence="1">
    <location>
        <begin position="292"/>
        <end position="304"/>
    </location>
</feature>
<dbReference type="OrthoDB" id="441812at2759"/>
<dbReference type="PROSITE" id="PS50280">
    <property type="entry name" value="SET"/>
    <property type="match status" value="1"/>
</dbReference>
<evidence type="ECO:0000313" key="15">
    <source>
        <dbReference type="Proteomes" id="UP000440732"/>
    </source>
</evidence>
<feature type="region of interest" description="Disordered" evidence="1">
    <location>
        <begin position="292"/>
        <end position="330"/>
    </location>
</feature>
<evidence type="ECO:0000313" key="12">
    <source>
        <dbReference type="Proteomes" id="UP000433483"/>
    </source>
</evidence>
<dbReference type="PANTHER" id="PTHR13271">
    <property type="entry name" value="UNCHARACTERIZED PUTATIVE METHYLTRANSFERASE"/>
    <property type="match status" value="1"/>
</dbReference>
<proteinExistence type="predicted"/>
<dbReference type="CDD" id="cd10527">
    <property type="entry name" value="SET_LSMT"/>
    <property type="match status" value="1"/>
</dbReference>
<protein>
    <recommendedName>
        <fullName evidence="2">SET domain-containing protein</fullName>
    </recommendedName>
</protein>
<evidence type="ECO:0000313" key="3">
    <source>
        <dbReference type="EMBL" id="KAE8936047.1"/>
    </source>
</evidence>
<dbReference type="EMBL" id="QXGE01000713">
    <property type="protein sequence ID" value="KAE9305297.1"/>
    <property type="molecule type" value="Genomic_DNA"/>
</dbReference>
<evidence type="ECO:0000313" key="17">
    <source>
        <dbReference type="Proteomes" id="UP000476176"/>
    </source>
</evidence>
<accession>A0A6A3KFJ7</accession>
<evidence type="ECO:0000313" key="5">
    <source>
        <dbReference type="EMBL" id="KAE9107221.1"/>
    </source>
</evidence>
<dbReference type="Proteomes" id="UP000440732">
    <property type="component" value="Unassembled WGS sequence"/>
</dbReference>
<dbReference type="Proteomes" id="UP000460718">
    <property type="component" value="Unassembled WGS sequence"/>
</dbReference>
<dbReference type="InterPro" id="IPR050600">
    <property type="entry name" value="SETD3_SETD6_MTase"/>
</dbReference>
<evidence type="ECO:0000259" key="2">
    <source>
        <dbReference type="PROSITE" id="PS50280"/>
    </source>
</evidence>